<reference evidence="14" key="1">
    <citation type="journal article" date="2019" name="Int. J. Syst. Evol. Microbiol.">
        <title>The Global Catalogue of Microorganisms (GCM) 10K type strain sequencing project: providing services to taxonomists for standard genome sequencing and annotation.</title>
        <authorList>
            <consortium name="The Broad Institute Genomics Platform"/>
            <consortium name="The Broad Institute Genome Sequencing Center for Infectious Disease"/>
            <person name="Wu L."/>
            <person name="Ma J."/>
        </authorList>
    </citation>
    <scope>NUCLEOTIDE SEQUENCE [LARGE SCALE GENOMIC DNA]</scope>
    <source>
        <strain evidence="14">KCTC 62192</strain>
    </source>
</reference>
<evidence type="ECO:0000313" key="14">
    <source>
        <dbReference type="Proteomes" id="UP001595443"/>
    </source>
</evidence>
<dbReference type="GO" id="GO:0016301">
    <property type="term" value="F:kinase activity"/>
    <property type="evidence" value="ECO:0007669"/>
    <property type="project" value="UniProtKB-KW"/>
</dbReference>
<proteinExistence type="predicted"/>
<dbReference type="InterPro" id="IPR036097">
    <property type="entry name" value="HisK_dim/P_sf"/>
</dbReference>
<dbReference type="Proteomes" id="UP001595443">
    <property type="component" value="Unassembled WGS sequence"/>
</dbReference>
<dbReference type="PANTHER" id="PTHR44936">
    <property type="entry name" value="SENSOR PROTEIN CREC"/>
    <property type="match status" value="1"/>
</dbReference>
<evidence type="ECO:0000313" key="13">
    <source>
        <dbReference type="EMBL" id="MFC2967540.1"/>
    </source>
</evidence>
<dbReference type="SUPFAM" id="SSF47384">
    <property type="entry name" value="Homodimeric domain of signal transducing histidine kinase"/>
    <property type="match status" value="1"/>
</dbReference>
<feature type="domain" description="Histidine kinase" evidence="12">
    <location>
        <begin position="443"/>
        <end position="660"/>
    </location>
</feature>
<feature type="transmembrane region" description="Helical" evidence="10">
    <location>
        <begin position="337"/>
        <end position="360"/>
    </location>
</feature>
<organism evidence="13 14">
    <name type="scientific">Acidimangrovimonas pyrenivorans</name>
    <dbReference type="NCBI Taxonomy" id="2030798"/>
    <lineage>
        <taxon>Bacteria</taxon>
        <taxon>Pseudomonadati</taxon>
        <taxon>Pseudomonadota</taxon>
        <taxon>Alphaproteobacteria</taxon>
        <taxon>Rhodobacterales</taxon>
        <taxon>Paracoccaceae</taxon>
        <taxon>Acidimangrovimonas</taxon>
    </lineage>
</organism>
<evidence type="ECO:0000256" key="1">
    <source>
        <dbReference type="ARBA" id="ARBA00000085"/>
    </source>
</evidence>
<dbReference type="CDD" id="cd00082">
    <property type="entry name" value="HisKA"/>
    <property type="match status" value="1"/>
</dbReference>
<evidence type="ECO:0000256" key="8">
    <source>
        <dbReference type="ARBA" id="ARBA00023012"/>
    </source>
</evidence>
<evidence type="ECO:0000256" key="11">
    <source>
        <dbReference type="SAM" id="SignalP"/>
    </source>
</evidence>
<feature type="signal peptide" evidence="11">
    <location>
        <begin position="1"/>
        <end position="21"/>
    </location>
</feature>
<evidence type="ECO:0000256" key="10">
    <source>
        <dbReference type="SAM" id="Phobius"/>
    </source>
</evidence>
<keyword evidence="7 13" id="KW-0418">Kinase</keyword>
<name>A0ABV7AF72_9RHOB</name>
<evidence type="ECO:0000256" key="6">
    <source>
        <dbReference type="ARBA" id="ARBA00022679"/>
    </source>
</evidence>
<feature type="chain" id="PRO_5045652012" description="histidine kinase" evidence="11">
    <location>
        <begin position="22"/>
        <end position="663"/>
    </location>
</feature>
<keyword evidence="10" id="KW-1133">Transmembrane helix</keyword>
<sequence>MVKRILALIAVYLWLAAAAIAAQGALAISGAVPAETMTRAFTALRDPGRQMGIARAVAAARAGEFKPVEGSAPDFGYTPDVIWLRLPLVNDSAAVRDWRLRLDVNFFQSYAAYQVAPDGSITTLERLTPESPFSARQVDYPELVTAFQLPPGQATTLYFRYWSGGSSQLNAVLETAAGFERFAASRTAKNFTYYGMVMFLILAALVAWGVTGQSIFAAYGAYAVSGLLFIMHGDGNAFRYLWPNAPLFNGFASLVLGGGIIVFGANFARQFLLTRIHHPVMDKLLLGVIALTLAMIVATLVVDTQMIKKWMVLVATLSIALFTVSGLVAARTRWREVRFYVLAWGGAVISSALMTARHWLGIEISAELQYDSMRLVIVVDAAMMGLAILDRINQLKRARQVALEASLREARHNLDLSRRLRELEQDYGLAVELSRSHERRFADAIHDLRTPLHALRLHVNALVSGRETAREETAAAPDVEETFRYLEQLIGQELQAHGSGGLDAARQDLADGAAPEVARIDDILARTHEMFLPDAEAKGLRLRYVPCHACAGLPPLDLMRIVSNLVSNAIKFTERGTVLIGVRRRGGALRLEVHDTGPGLSQAEFDAAIGRSVRLRPEVAGAGLGLSILREMAATHGLDFGLIRPRAGGTSLYVTLPPAAVPA</sequence>
<dbReference type="PRINTS" id="PR00344">
    <property type="entry name" value="BCTRLSENSOR"/>
</dbReference>
<feature type="transmembrane region" description="Helical" evidence="10">
    <location>
        <begin position="191"/>
        <end position="208"/>
    </location>
</feature>
<dbReference type="InterPro" id="IPR003661">
    <property type="entry name" value="HisK_dim/P_dom"/>
</dbReference>
<evidence type="ECO:0000256" key="9">
    <source>
        <dbReference type="ARBA" id="ARBA00023026"/>
    </source>
</evidence>
<dbReference type="PANTHER" id="PTHR44936:SF9">
    <property type="entry name" value="SENSOR PROTEIN CREC"/>
    <property type="match status" value="1"/>
</dbReference>
<keyword evidence="14" id="KW-1185">Reference proteome</keyword>
<dbReference type="SMART" id="SM00387">
    <property type="entry name" value="HATPase_c"/>
    <property type="match status" value="1"/>
</dbReference>
<dbReference type="InterPro" id="IPR050980">
    <property type="entry name" value="2C_sensor_his_kinase"/>
</dbReference>
<keyword evidence="5" id="KW-0597">Phosphoprotein</keyword>
<dbReference type="InterPro" id="IPR005467">
    <property type="entry name" value="His_kinase_dom"/>
</dbReference>
<feature type="transmembrane region" description="Helical" evidence="10">
    <location>
        <begin position="251"/>
        <end position="272"/>
    </location>
</feature>
<comment type="caution">
    <text evidence="13">The sequence shown here is derived from an EMBL/GenBank/DDBJ whole genome shotgun (WGS) entry which is preliminary data.</text>
</comment>
<dbReference type="Pfam" id="PF02518">
    <property type="entry name" value="HATPase_c"/>
    <property type="match status" value="1"/>
</dbReference>
<comment type="catalytic activity">
    <reaction evidence="1">
        <text>ATP + protein L-histidine = ADP + protein N-phospho-L-histidine.</text>
        <dbReference type="EC" id="2.7.13.3"/>
    </reaction>
</comment>
<dbReference type="InterPro" id="IPR036890">
    <property type="entry name" value="HATPase_C_sf"/>
</dbReference>
<evidence type="ECO:0000256" key="7">
    <source>
        <dbReference type="ARBA" id="ARBA00022777"/>
    </source>
</evidence>
<dbReference type="RefSeq" id="WP_377832190.1">
    <property type="nucleotide sequence ID" value="NZ_JBHRSK010000004.1"/>
</dbReference>
<evidence type="ECO:0000256" key="3">
    <source>
        <dbReference type="ARBA" id="ARBA00012438"/>
    </source>
</evidence>
<keyword evidence="8" id="KW-0902">Two-component regulatory system</keyword>
<dbReference type="EMBL" id="JBHRSK010000004">
    <property type="protein sequence ID" value="MFC2967540.1"/>
    <property type="molecule type" value="Genomic_DNA"/>
</dbReference>
<dbReference type="Gene3D" id="3.30.565.10">
    <property type="entry name" value="Histidine kinase-like ATPase, C-terminal domain"/>
    <property type="match status" value="1"/>
</dbReference>
<dbReference type="InterPro" id="IPR011623">
    <property type="entry name" value="7TMR_DISM_rcpt_extracell_dom1"/>
</dbReference>
<keyword evidence="4" id="KW-1003">Cell membrane</keyword>
<keyword evidence="10" id="KW-0812">Transmembrane</keyword>
<feature type="transmembrane region" description="Helical" evidence="10">
    <location>
        <begin position="310"/>
        <end position="330"/>
    </location>
</feature>
<dbReference type="InterPro" id="IPR011622">
    <property type="entry name" value="7TMR_DISM_rcpt_extracell_dom2"/>
</dbReference>
<dbReference type="InterPro" id="IPR003594">
    <property type="entry name" value="HATPase_dom"/>
</dbReference>
<keyword evidence="11" id="KW-0732">Signal</keyword>
<dbReference type="Pfam" id="PF07695">
    <property type="entry name" value="7TMR-DISM_7TM"/>
    <property type="match status" value="1"/>
</dbReference>
<dbReference type="Gene3D" id="2.60.40.2380">
    <property type="match status" value="1"/>
</dbReference>
<evidence type="ECO:0000256" key="2">
    <source>
        <dbReference type="ARBA" id="ARBA00004651"/>
    </source>
</evidence>
<feature type="transmembrane region" description="Helical" evidence="10">
    <location>
        <begin position="284"/>
        <end position="304"/>
    </location>
</feature>
<gene>
    <name evidence="13" type="ORF">ACFOES_05490</name>
</gene>
<feature type="transmembrane region" description="Helical" evidence="10">
    <location>
        <begin position="215"/>
        <end position="231"/>
    </location>
</feature>
<evidence type="ECO:0000256" key="4">
    <source>
        <dbReference type="ARBA" id="ARBA00022475"/>
    </source>
</evidence>
<evidence type="ECO:0000259" key="12">
    <source>
        <dbReference type="PROSITE" id="PS50109"/>
    </source>
</evidence>
<keyword evidence="10" id="KW-0472">Membrane</keyword>
<protein>
    <recommendedName>
        <fullName evidence="3">histidine kinase</fullName>
        <ecNumber evidence="3">2.7.13.3</ecNumber>
    </recommendedName>
</protein>
<keyword evidence="9" id="KW-0843">Virulence</keyword>
<dbReference type="Pfam" id="PF07696">
    <property type="entry name" value="7TMR-DISMED2"/>
    <property type="match status" value="1"/>
</dbReference>
<comment type="subcellular location">
    <subcellularLocation>
        <location evidence="2">Cell membrane</location>
        <topology evidence="2">Multi-pass membrane protein</topology>
    </subcellularLocation>
</comment>
<dbReference type="SUPFAM" id="SSF55874">
    <property type="entry name" value="ATPase domain of HSP90 chaperone/DNA topoisomerase II/histidine kinase"/>
    <property type="match status" value="1"/>
</dbReference>
<evidence type="ECO:0000256" key="5">
    <source>
        <dbReference type="ARBA" id="ARBA00022553"/>
    </source>
</evidence>
<keyword evidence="6" id="KW-0808">Transferase</keyword>
<dbReference type="EC" id="2.7.13.3" evidence="3"/>
<dbReference type="PROSITE" id="PS50109">
    <property type="entry name" value="HIS_KIN"/>
    <property type="match status" value="1"/>
</dbReference>
<accession>A0ABV7AF72</accession>
<dbReference type="InterPro" id="IPR004358">
    <property type="entry name" value="Sig_transdc_His_kin-like_C"/>
</dbReference>